<dbReference type="InterPro" id="IPR007274">
    <property type="entry name" value="Cop_transporter"/>
</dbReference>
<feature type="transmembrane region" description="Helical" evidence="6">
    <location>
        <begin position="203"/>
        <end position="221"/>
    </location>
</feature>
<evidence type="ECO:0000313" key="7">
    <source>
        <dbReference type="EMBL" id="EAW11386.1"/>
    </source>
</evidence>
<reference evidence="7 8" key="1">
    <citation type="journal article" date="2008" name="PLoS Genet.">
        <title>Genomic islands in the pathogenic filamentous fungus Aspergillus fumigatus.</title>
        <authorList>
            <person name="Fedorova N.D."/>
            <person name="Khaldi N."/>
            <person name="Joardar V.S."/>
            <person name="Maiti R."/>
            <person name="Amedeo P."/>
            <person name="Anderson M.J."/>
            <person name="Crabtree J."/>
            <person name="Silva J.C."/>
            <person name="Badger J.H."/>
            <person name="Albarraq A."/>
            <person name="Angiuoli S."/>
            <person name="Bussey H."/>
            <person name="Bowyer P."/>
            <person name="Cotty P.J."/>
            <person name="Dyer P.S."/>
            <person name="Egan A."/>
            <person name="Galens K."/>
            <person name="Fraser-Liggett C.M."/>
            <person name="Haas B.J."/>
            <person name="Inman J.M."/>
            <person name="Kent R."/>
            <person name="Lemieux S."/>
            <person name="Malavazi I."/>
            <person name="Orvis J."/>
            <person name="Roemer T."/>
            <person name="Ronning C.M."/>
            <person name="Sundaram J.P."/>
            <person name="Sutton G."/>
            <person name="Turner G."/>
            <person name="Venter J.C."/>
            <person name="White O.R."/>
            <person name="Whitty B.R."/>
            <person name="Youngman P."/>
            <person name="Wolfe K.H."/>
            <person name="Goldman G.H."/>
            <person name="Wortman J.R."/>
            <person name="Jiang B."/>
            <person name="Denning D.W."/>
            <person name="Nierman W.C."/>
        </authorList>
    </citation>
    <scope>NUCLEOTIDE SEQUENCE [LARGE SCALE GENOMIC DNA]</scope>
    <source>
        <strain evidence="8">ATCC 1007 / CBS 513.65 / DSM 816 / NCTC 3887 / NRRL 1</strain>
    </source>
</reference>
<proteinExistence type="inferred from homology"/>
<dbReference type="GO" id="GO:0005375">
    <property type="term" value="F:copper ion transmembrane transporter activity"/>
    <property type="evidence" value="ECO:0007669"/>
    <property type="project" value="UniProtKB-UniRule"/>
</dbReference>
<evidence type="ECO:0000256" key="1">
    <source>
        <dbReference type="ARBA" id="ARBA00004141"/>
    </source>
</evidence>
<keyword evidence="8" id="KW-1185">Reference proteome</keyword>
<keyword evidence="6" id="KW-0187">Copper transport</keyword>
<keyword evidence="6" id="KW-0186">Copper</keyword>
<keyword evidence="4 6" id="KW-1133">Transmembrane helix</keyword>
<evidence type="ECO:0000256" key="2">
    <source>
        <dbReference type="ARBA" id="ARBA00006921"/>
    </source>
</evidence>
<dbReference type="AlphaFoldDB" id="A1CET7"/>
<dbReference type="PANTHER" id="PTHR12483">
    <property type="entry name" value="SOLUTE CARRIER FAMILY 31 COPPER TRANSPORTERS"/>
    <property type="match status" value="1"/>
</dbReference>
<protein>
    <recommendedName>
        <fullName evidence="6">Copper transport protein</fullName>
    </recommendedName>
</protein>
<feature type="transmembrane region" description="Helical" evidence="6">
    <location>
        <begin position="76"/>
        <end position="94"/>
    </location>
</feature>
<dbReference type="VEuPathDB" id="FungiDB:ACLA_090790"/>
<comment type="similarity">
    <text evidence="2 6">Belongs to the copper transporter (Ctr) (TC 1.A.56) family. SLC31A subfamily.</text>
</comment>
<keyword evidence="3 6" id="KW-0812">Transmembrane</keyword>
<dbReference type="KEGG" id="act:ACLA_090790"/>
<dbReference type="Pfam" id="PF04145">
    <property type="entry name" value="Ctr"/>
    <property type="match status" value="1"/>
</dbReference>
<dbReference type="eggNOG" id="KOG3386">
    <property type="taxonomic scope" value="Eukaryota"/>
</dbReference>
<dbReference type="STRING" id="344612.A1CET7"/>
<evidence type="ECO:0000313" key="8">
    <source>
        <dbReference type="Proteomes" id="UP000006701"/>
    </source>
</evidence>
<accession>A1CET7</accession>
<evidence type="ECO:0000256" key="4">
    <source>
        <dbReference type="ARBA" id="ARBA00022989"/>
    </source>
</evidence>
<dbReference type="OMA" id="ENATVCC"/>
<organism evidence="7 8">
    <name type="scientific">Aspergillus clavatus (strain ATCC 1007 / CBS 513.65 / DSM 816 / NCTC 3887 / NRRL 1 / QM 1276 / 107)</name>
    <dbReference type="NCBI Taxonomy" id="344612"/>
    <lineage>
        <taxon>Eukaryota</taxon>
        <taxon>Fungi</taxon>
        <taxon>Dikarya</taxon>
        <taxon>Ascomycota</taxon>
        <taxon>Pezizomycotina</taxon>
        <taxon>Eurotiomycetes</taxon>
        <taxon>Eurotiomycetidae</taxon>
        <taxon>Eurotiales</taxon>
        <taxon>Aspergillaceae</taxon>
        <taxon>Aspergillus</taxon>
        <taxon>Aspergillus subgen. Fumigati</taxon>
    </lineage>
</organism>
<dbReference type="HOGENOM" id="CLU_079690_0_1_1"/>
<evidence type="ECO:0000256" key="6">
    <source>
        <dbReference type="RuleBase" id="RU367022"/>
    </source>
</evidence>
<gene>
    <name evidence="7" type="ORF">ACLA_090790</name>
</gene>
<keyword evidence="6" id="KW-0813">Transport</keyword>
<dbReference type="GO" id="GO:0016020">
    <property type="term" value="C:membrane"/>
    <property type="evidence" value="ECO:0007669"/>
    <property type="project" value="UniProtKB-SubCell"/>
</dbReference>
<keyword evidence="5 6" id="KW-0472">Membrane</keyword>
<evidence type="ECO:0000256" key="5">
    <source>
        <dbReference type="ARBA" id="ARBA00023136"/>
    </source>
</evidence>
<dbReference type="RefSeq" id="XP_001272812.1">
    <property type="nucleotide sequence ID" value="XM_001272811.1"/>
</dbReference>
<comment type="subcellular location">
    <subcellularLocation>
        <location evidence="1 6">Membrane</location>
        <topology evidence="1 6">Multi-pass membrane protein</topology>
    </subcellularLocation>
</comment>
<keyword evidence="6" id="KW-0406">Ion transport</keyword>
<name>A1CET7_ASPCL</name>
<dbReference type="PANTHER" id="PTHR12483:SF73">
    <property type="entry name" value="COPPER TRANSPORT PROTEIN CTR3"/>
    <property type="match status" value="1"/>
</dbReference>
<sequence length="240" mass="25930">MDHMDHATDTVMSMATSMVMTATSTAGAAMSTAKPSGMGGMGGMGGNACKISMLWNWYTIDSCFIARSWRITSNGMFAGSCIGVICLVLCLEFLRRVGREYDAFIVRRARLRKQYLSATSSSQALNTTTDPATDSFAAAAADQGSSTHGAPAKAAAQTTCSTFEDQTPVRPTVVEQLVRALLHMLQFAIAYFVMLLAMYYNGYILICIFIGAFLGSFIFSWEPLNLQKENDATTVTKCCG</sequence>
<dbReference type="Proteomes" id="UP000006701">
    <property type="component" value="Unassembled WGS sequence"/>
</dbReference>
<dbReference type="GeneID" id="4704952"/>
<dbReference type="EMBL" id="DS027052">
    <property type="protein sequence ID" value="EAW11386.1"/>
    <property type="molecule type" value="Genomic_DNA"/>
</dbReference>
<dbReference type="OrthoDB" id="161814at2759"/>
<evidence type="ECO:0000256" key="3">
    <source>
        <dbReference type="ARBA" id="ARBA00022692"/>
    </source>
</evidence>